<reference evidence="2 3" key="1">
    <citation type="submission" date="2018-06" db="EMBL/GenBank/DDBJ databases">
        <title>Comparative genomics reveals the genomic features of Rhizophagus irregularis, R. cerebriforme, R. diaphanum and Gigaspora rosea, and their symbiotic lifestyle signature.</title>
        <authorList>
            <person name="Morin E."/>
            <person name="San Clemente H."/>
            <person name="Chen E.C.H."/>
            <person name="De La Providencia I."/>
            <person name="Hainaut M."/>
            <person name="Kuo A."/>
            <person name="Kohler A."/>
            <person name="Murat C."/>
            <person name="Tang N."/>
            <person name="Roy S."/>
            <person name="Loubradou J."/>
            <person name="Henrissat B."/>
            <person name="Grigoriev I.V."/>
            <person name="Corradi N."/>
            <person name="Roux C."/>
            <person name="Martin F.M."/>
        </authorList>
    </citation>
    <scope>NUCLEOTIDE SEQUENCE [LARGE SCALE GENOMIC DNA]</scope>
    <source>
        <strain evidence="2 3">DAOM 227022</strain>
    </source>
</reference>
<accession>A0A397SA59</accession>
<organism evidence="2 3">
    <name type="scientific">Glomus cerebriforme</name>
    <dbReference type="NCBI Taxonomy" id="658196"/>
    <lineage>
        <taxon>Eukaryota</taxon>
        <taxon>Fungi</taxon>
        <taxon>Fungi incertae sedis</taxon>
        <taxon>Mucoromycota</taxon>
        <taxon>Glomeromycotina</taxon>
        <taxon>Glomeromycetes</taxon>
        <taxon>Glomerales</taxon>
        <taxon>Glomeraceae</taxon>
        <taxon>Glomus</taxon>
    </lineage>
</organism>
<feature type="non-terminal residue" evidence="2">
    <location>
        <position position="1"/>
    </location>
</feature>
<evidence type="ECO:0000313" key="2">
    <source>
        <dbReference type="EMBL" id="RIA81195.1"/>
    </source>
</evidence>
<proteinExistence type="predicted"/>
<evidence type="ECO:0000313" key="3">
    <source>
        <dbReference type="Proteomes" id="UP000265703"/>
    </source>
</evidence>
<gene>
    <name evidence="2" type="ORF">C1645_837376</name>
</gene>
<name>A0A397SA59_9GLOM</name>
<dbReference type="Proteomes" id="UP000265703">
    <property type="component" value="Unassembled WGS sequence"/>
</dbReference>
<comment type="caution">
    <text evidence="2">The sequence shown here is derived from an EMBL/GenBank/DDBJ whole genome shotgun (WGS) entry which is preliminary data.</text>
</comment>
<feature type="region of interest" description="Disordered" evidence="1">
    <location>
        <begin position="22"/>
        <end position="50"/>
    </location>
</feature>
<evidence type="ECO:0000256" key="1">
    <source>
        <dbReference type="SAM" id="MobiDB-lite"/>
    </source>
</evidence>
<dbReference type="EMBL" id="QKYT01000833">
    <property type="protein sequence ID" value="RIA81195.1"/>
    <property type="molecule type" value="Genomic_DNA"/>
</dbReference>
<sequence length="160" mass="18550">ASIKTLNPESIVIQSQEEIVPPADIAKEKEEYGVPSSSFGTSEKSESAPKEYIDQKLEDLYTSDLPNHDTNNLKDWYYWDMGQIVHFYLNKTNKIMSPVLFAQVIPANELPECSKPNEKEYWQAEGYDDIDDEDEELEDLKDPNLMKKKISKPKKYKIRN</sequence>
<keyword evidence="3" id="KW-1185">Reference proteome</keyword>
<dbReference type="AlphaFoldDB" id="A0A397SA59"/>
<protein>
    <submittedName>
        <fullName evidence="2">Uncharacterized protein</fullName>
    </submittedName>
</protein>